<dbReference type="GO" id="GO:0005524">
    <property type="term" value="F:ATP binding"/>
    <property type="evidence" value="ECO:0007669"/>
    <property type="project" value="UniProtKB-KW"/>
</dbReference>
<evidence type="ECO:0000259" key="5">
    <source>
        <dbReference type="PROSITE" id="PS50893"/>
    </source>
</evidence>
<gene>
    <name evidence="6" type="ORF">EJP82_03970</name>
</gene>
<dbReference type="PANTHER" id="PTHR43335">
    <property type="entry name" value="ABC TRANSPORTER, ATP-BINDING PROTEIN"/>
    <property type="match status" value="1"/>
</dbReference>
<accession>A0A3S1CBI8</accession>
<proteinExistence type="inferred from homology"/>
<dbReference type="PANTHER" id="PTHR43335:SF8">
    <property type="entry name" value="ABC TRANSPORTER, ATP-BINDING PROTEIN"/>
    <property type="match status" value="1"/>
</dbReference>
<dbReference type="SUPFAM" id="SSF52540">
    <property type="entry name" value="P-loop containing nucleoside triphosphate hydrolases"/>
    <property type="match status" value="1"/>
</dbReference>
<keyword evidence="2" id="KW-0813">Transport</keyword>
<organism evidence="6 7">
    <name type="scientific">Paenibacillus anaericanus</name>
    <dbReference type="NCBI Taxonomy" id="170367"/>
    <lineage>
        <taxon>Bacteria</taxon>
        <taxon>Bacillati</taxon>
        <taxon>Bacillota</taxon>
        <taxon>Bacilli</taxon>
        <taxon>Bacillales</taxon>
        <taxon>Paenibacillaceae</taxon>
        <taxon>Paenibacillus</taxon>
    </lineage>
</organism>
<reference evidence="6 7" key="1">
    <citation type="submission" date="2018-12" db="EMBL/GenBank/DDBJ databases">
        <authorList>
            <person name="Sun L."/>
            <person name="Chen Z."/>
        </authorList>
    </citation>
    <scope>NUCLEOTIDE SEQUENCE [LARGE SCALE GENOMIC DNA]</scope>
    <source>
        <strain evidence="6 7">DSM 15890</strain>
    </source>
</reference>
<dbReference type="Proteomes" id="UP000279446">
    <property type="component" value="Unassembled WGS sequence"/>
</dbReference>
<dbReference type="OrthoDB" id="9804819at2"/>
<keyword evidence="3" id="KW-0547">Nucleotide-binding</keyword>
<protein>
    <submittedName>
        <fullName evidence="6">ABC transporter ATP-binding protein</fullName>
    </submittedName>
</protein>
<comment type="similarity">
    <text evidence="1">Belongs to the ABC transporter superfamily.</text>
</comment>
<dbReference type="InterPro" id="IPR027417">
    <property type="entry name" value="P-loop_NTPase"/>
</dbReference>
<comment type="caution">
    <text evidence="6">The sequence shown here is derived from an EMBL/GenBank/DDBJ whole genome shotgun (WGS) entry which is preliminary data.</text>
</comment>
<dbReference type="SMART" id="SM00382">
    <property type="entry name" value="AAA"/>
    <property type="match status" value="1"/>
</dbReference>
<feature type="domain" description="ABC transporter" evidence="5">
    <location>
        <begin position="5"/>
        <end position="230"/>
    </location>
</feature>
<dbReference type="InterPro" id="IPR003593">
    <property type="entry name" value="AAA+_ATPase"/>
</dbReference>
<dbReference type="RefSeq" id="WP_127190715.1">
    <property type="nucleotide sequence ID" value="NZ_RZNY01000002.1"/>
</dbReference>
<evidence type="ECO:0000256" key="3">
    <source>
        <dbReference type="ARBA" id="ARBA00022741"/>
    </source>
</evidence>
<dbReference type="EMBL" id="RZNY01000002">
    <property type="protein sequence ID" value="RUT48292.1"/>
    <property type="molecule type" value="Genomic_DNA"/>
</dbReference>
<dbReference type="GO" id="GO:0016887">
    <property type="term" value="F:ATP hydrolysis activity"/>
    <property type="evidence" value="ECO:0007669"/>
    <property type="project" value="InterPro"/>
</dbReference>
<dbReference type="InterPro" id="IPR003439">
    <property type="entry name" value="ABC_transporter-like_ATP-bd"/>
</dbReference>
<evidence type="ECO:0000256" key="1">
    <source>
        <dbReference type="ARBA" id="ARBA00005417"/>
    </source>
</evidence>
<dbReference type="Gene3D" id="3.40.50.300">
    <property type="entry name" value="P-loop containing nucleotide triphosphate hydrolases"/>
    <property type="match status" value="1"/>
</dbReference>
<keyword evidence="4 6" id="KW-0067">ATP-binding</keyword>
<dbReference type="Pfam" id="PF00005">
    <property type="entry name" value="ABC_tran"/>
    <property type="match status" value="1"/>
</dbReference>
<sequence length="302" mass="34334">MKYVLRSNGLTKKYGDKMIVEDVNLEVEQGDIYGFLGQNGAGKTTVFRMLLGLIKPLRGTVEWFGENPSTASFNRIGSMIETPGFYPNLTVWDNLDIHRRMCGVTDSFVIEEHLKLVGMEGMGKQKVKKLSLGTKQRLAIARTLLHRPDCLILDEPVNGLDPIGIRETRELLLELRNKRSMTIMISSHILGEIGQMVNRIGIIHGGKMIEQLDYAELQRRNRTYVEIRVDNDGKATWILEQQLHIKDYTVWEKGRIRVYERLEDTGMLNKTLLDGGVIVSEMSLCSETLEDHFVKLTGGVQK</sequence>
<dbReference type="PROSITE" id="PS50893">
    <property type="entry name" value="ABC_TRANSPORTER_2"/>
    <property type="match status" value="1"/>
</dbReference>
<dbReference type="AlphaFoldDB" id="A0A3S1CBI8"/>
<name>A0A3S1CBI8_9BACL</name>
<evidence type="ECO:0000313" key="7">
    <source>
        <dbReference type="Proteomes" id="UP000279446"/>
    </source>
</evidence>
<evidence type="ECO:0000313" key="6">
    <source>
        <dbReference type="EMBL" id="RUT48292.1"/>
    </source>
</evidence>
<evidence type="ECO:0000256" key="2">
    <source>
        <dbReference type="ARBA" id="ARBA00022448"/>
    </source>
</evidence>
<keyword evidence="7" id="KW-1185">Reference proteome</keyword>
<evidence type="ECO:0000256" key="4">
    <source>
        <dbReference type="ARBA" id="ARBA00022840"/>
    </source>
</evidence>